<dbReference type="EMBL" id="CCKQ01006987">
    <property type="protein sequence ID" value="CDW78319.1"/>
    <property type="molecule type" value="Genomic_DNA"/>
</dbReference>
<evidence type="ECO:0008006" key="4">
    <source>
        <dbReference type="Google" id="ProtNLM"/>
    </source>
</evidence>
<accession>A0A078A7U3</accession>
<dbReference type="InterPro" id="IPR013083">
    <property type="entry name" value="Znf_RING/FYVE/PHD"/>
</dbReference>
<keyword evidence="1" id="KW-0472">Membrane</keyword>
<feature type="transmembrane region" description="Helical" evidence="1">
    <location>
        <begin position="291"/>
        <end position="311"/>
    </location>
</feature>
<keyword evidence="1" id="KW-0812">Transmembrane</keyword>
<dbReference type="Proteomes" id="UP000039865">
    <property type="component" value="Unassembled WGS sequence"/>
</dbReference>
<sequence>MNLAYKIFQNALGVRGQSQMPKHAQICDQNLKLTQLDEDTQKILDQLQFEGCIFKDCELSQQSLTHKDLLNHYQLECKIIDVICPLGCGMYFKRQDRMEHIGMCIYIKYSCRDCGIQMNVKEYDPNTHSCFPFLHLMVEQSFQLYEDIKKDFEDYKQETEAKHKKIVGENIQNAQSPQYKMTFIHKNPLRKMTFKQIRELYQYKPKKWFCDGYHFDYCRYDKMSRDEKILFDKDEFFHCLKSHKISKNMILSLINEDINVLPLDFRDAPQSISLNQILIKYFTLTLYRISFYAKDALITMKFILMSTLRMVMMKICQKYLMNQEIKESQKKIYKNKKSLNIIKTSLFGHYRPKFTNINQKYQAQHRFRKFMALESIMDIGVMEDQVIIAVKVINNSFRCQQQIKKKQFIIALIVILLCVKNAIIVSAFLIHIS</sequence>
<dbReference type="InParanoid" id="A0A078A7U3"/>
<organism evidence="2 3">
    <name type="scientific">Stylonychia lemnae</name>
    <name type="common">Ciliate</name>
    <dbReference type="NCBI Taxonomy" id="5949"/>
    <lineage>
        <taxon>Eukaryota</taxon>
        <taxon>Sar</taxon>
        <taxon>Alveolata</taxon>
        <taxon>Ciliophora</taxon>
        <taxon>Intramacronucleata</taxon>
        <taxon>Spirotrichea</taxon>
        <taxon>Stichotrichia</taxon>
        <taxon>Sporadotrichida</taxon>
        <taxon>Oxytrichidae</taxon>
        <taxon>Stylonychinae</taxon>
        <taxon>Stylonychia</taxon>
    </lineage>
</organism>
<proteinExistence type="predicted"/>
<evidence type="ECO:0000256" key="1">
    <source>
        <dbReference type="SAM" id="Phobius"/>
    </source>
</evidence>
<keyword evidence="1" id="KW-1133">Transmembrane helix</keyword>
<keyword evidence="3" id="KW-1185">Reference proteome</keyword>
<dbReference type="AlphaFoldDB" id="A0A078A7U3"/>
<feature type="transmembrane region" description="Helical" evidence="1">
    <location>
        <begin position="408"/>
        <end position="432"/>
    </location>
</feature>
<gene>
    <name evidence="2" type="primary">Contig2008.g2166</name>
    <name evidence="2" type="ORF">STYLEM_7295</name>
</gene>
<reference evidence="2 3" key="1">
    <citation type="submission" date="2014-06" db="EMBL/GenBank/DDBJ databases">
        <authorList>
            <person name="Swart Estienne"/>
        </authorList>
    </citation>
    <scope>NUCLEOTIDE SEQUENCE [LARGE SCALE GENOMIC DNA]</scope>
    <source>
        <strain evidence="2 3">130c</strain>
    </source>
</reference>
<protein>
    <recommendedName>
        <fullName evidence="4">TRAF-type domain-containing protein</fullName>
    </recommendedName>
</protein>
<evidence type="ECO:0000313" key="3">
    <source>
        <dbReference type="Proteomes" id="UP000039865"/>
    </source>
</evidence>
<name>A0A078A7U3_STYLE</name>
<evidence type="ECO:0000313" key="2">
    <source>
        <dbReference type="EMBL" id="CDW78319.1"/>
    </source>
</evidence>
<dbReference type="Gene3D" id="3.30.40.10">
    <property type="entry name" value="Zinc/RING finger domain, C3HC4 (zinc finger)"/>
    <property type="match status" value="1"/>
</dbReference>